<proteinExistence type="predicted"/>
<dbReference type="AlphaFoldDB" id="A0A420Y254"/>
<gene>
    <name evidence="1" type="ORF">DL546_005656</name>
</gene>
<reference evidence="1 2" key="1">
    <citation type="submission" date="2018-08" db="EMBL/GenBank/DDBJ databases">
        <title>Draft genome of the lignicolous fungus Coniochaeta pulveracea.</title>
        <authorList>
            <person name="Borstlap C.J."/>
            <person name="De Witt R.N."/>
            <person name="Botha A."/>
            <person name="Volschenk H."/>
        </authorList>
    </citation>
    <scope>NUCLEOTIDE SEQUENCE [LARGE SCALE GENOMIC DNA]</scope>
    <source>
        <strain evidence="1 2">CAB683</strain>
    </source>
</reference>
<comment type="caution">
    <text evidence="1">The sequence shown here is derived from an EMBL/GenBank/DDBJ whole genome shotgun (WGS) entry which is preliminary data.</text>
</comment>
<organism evidence="1 2">
    <name type="scientific">Coniochaeta pulveracea</name>
    <dbReference type="NCBI Taxonomy" id="177199"/>
    <lineage>
        <taxon>Eukaryota</taxon>
        <taxon>Fungi</taxon>
        <taxon>Dikarya</taxon>
        <taxon>Ascomycota</taxon>
        <taxon>Pezizomycotina</taxon>
        <taxon>Sordariomycetes</taxon>
        <taxon>Sordariomycetidae</taxon>
        <taxon>Coniochaetales</taxon>
        <taxon>Coniochaetaceae</taxon>
        <taxon>Coniochaeta</taxon>
    </lineage>
</organism>
<accession>A0A420Y254</accession>
<sequence>MLSKKRRTQMLSVKAAEMLGFQVPHPPGVDMLLLLRGVPSILSEEQRVEMVTGKYRRKTRDGCRDGSERGLLVMRKGPFLYPPAGELRNELVRQLISEGLLIPSPIVHVVADQ</sequence>
<dbReference type="Proteomes" id="UP000275385">
    <property type="component" value="Unassembled WGS sequence"/>
</dbReference>
<dbReference type="EMBL" id="QVQW01000064">
    <property type="protein sequence ID" value="RKU41966.1"/>
    <property type="molecule type" value="Genomic_DNA"/>
</dbReference>
<keyword evidence="2" id="KW-1185">Reference proteome</keyword>
<name>A0A420Y254_9PEZI</name>
<evidence type="ECO:0000313" key="1">
    <source>
        <dbReference type="EMBL" id="RKU41966.1"/>
    </source>
</evidence>
<protein>
    <submittedName>
        <fullName evidence="1">Uncharacterized protein</fullName>
    </submittedName>
</protein>
<evidence type="ECO:0000313" key="2">
    <source>
        <dbReference type="Proteomes" id="UP000275385"/>
    </source>
</evidence>